<dbReference type="EMBL" id="BSNU01000001">
    <property type="protein sequence ID" value="GLQ61511.1"/>
    <property type="molecule type" value="Genomic_DNA"/>
</dbReference>
<name>A0AAV5NAN2_9PROT</name>
<gene>
    <name evidence="1" type="ORF">GCM10007867_03560</name>
</gene>
<proteinExistence type="predicted"/>
<dbReference type="SUPFAM" id="SSF53383">
    <property type="entry name" value="PLP-dependent transferases"/>
    <property type="match status" value="1"/>
</dbReference>
<accession>A0AAV5NAN2</accession>
<keyword evidence="2" id="KW-1185">Reference proteome</keyword>
<dbReference type="Proteomes" id="UP001156614">
    <property type="component" value="Unassembled WGS sequence"/>
</dbReference>
<organism evidence="1 2">
    <name type="scientific">Gluconobacter cerinus</name>
    <dbReference type="NCBI Taxonomy" id="38307"/>
    <lineage>
        <taxon>Bacteria</taxon>
        <taxon>Pseudomonadati</taxon>
        <taxon>Pseudomonadota</taxon>
        <taxon>Alphaproteobacteria</taxon>
        <taxon>Acetobacterales</taxon>
        <taxon>Acetobacteraceae</taxon>
        <taxon>Gluconobacter</taxon>
    </lineage>
</organism>
<evidence type="ECO:0000313" key="1">
    <source>
        <dbReference type="EMBL" id="GLQ61511.1"/>
    </source>
</evidence>
<dbReference type="InterPro" id="IPR015424">
    <property type="entry name" value="PyrdxlP-dep_Trfase"/>
</dbReference>
<reference evidence="2" key="1">
    <citation type="journal article" date="2019" name="Int. J. Syst. Evol. Microbiol.">
        <title>The Global Catalogue of Microorganisms (GCM) 10K type strain sequencing project: providing services to taxonomists for standard genome sequencing and annotation.</title>
        <authorList>
            <consortium name="The Broad Institute Genomics Platform"/>
            <consortium name="The Broad Institute Genome Sequencing Center for Infectious Disease"/>
            <person name="Wu L."/>
            <person name="Ma J."/>
        </authorList>
    </citation>
    <scope>NUCLEOTIDE SEQUENCE [LARGE SCALE GENOMIC DNA]</scope>
    <source>
        <strain evidence="2">NBRC 3267</strain>
    </source>
</reference>
<dbReference type="InterPro" id="IPR015422">
    <property type="entry name" value="PyrdxlP-dep_Trfase_small"/>
</dbReference>
<dbReference type="AlphaFoldDB" id="A0AAV5NAN2"/>
<comment type="caution">
    <text evidence="1">The sequence shown here is derived from an EMBL/GenBank/DDBJ whole genome shotgun (WGS) entry which is preliminary data.</text>
</comment>
<sequence>MAVAAGVGYGANGEGYVRIALVENEQRIRQAARNIKRYLKSMGVNVPSGNEV</sequence>
<evidence type="ECO:0000313" key="2">
    <source>
        <dbReference type="Proteomes" id="UP001156614"/>
    </source>
</evidence>
<evidence type="ECO:0008006" key="3">
    <source>
        <dbReference type="Google" id="ProtNLM"/>
    </source>
</evidence>
<protein>
    <recommendedName>
        <fullName evidence="3">Aminotransferase</fullName>
    </recommendedName>
</protein>
<dbReference type="Gene3D" id="3.90.1150.10">
    <property type="entry name" value="Aspartate Aminotransferase, domain 1"/>
    <property type="match status" value="1"/>
</dbReference>